<dbReference type="OrthoDB" id="2048336at2"/>
<dbReference type="GeneID" id="303172717"/>
<dbReference type="AlphaFoldDB" id="A0A1R4FPI0"/>
<dbReference type="InterPro" id="IPR021125">
    <property type="entry name" value="DUF2127"/>
</dbReference>
<feature type="transmembrane region" description="Helical" evidence="1">
    <location>
        <begin position="39"/>
        <end position="60"/>
    </location>
</feature>
<name>A0A1R4FPI0_9MICO</name>
<feature type="transmembrane region" description="Helical" evidence="1">
    <location>
        <begin position="67"/>
        <end position="86"/>
    </location>
</feature>
<keyword evidence="3" id="KW-1185">Reference proteome</keyword>
<keyword evidence="1" id="KW-1133">Transmembrane helix</keyword>
<protein>
    <recommendedName>
        <fullName evidence="4">Integral membrane protein</fullName>
    </recommendedName>
</protein>
<evidence type="ECO:0008006" key="4">
    <source>
        <dbReference type="Google" id="ProtNLM"/>
    </source>
</evidence>
<proteinExistence type="predicted"/>
<evidence type="ECO:0000313" key="3">
    <source>
        <dbReference type="Proteomes" id="UP000195787"/>
    </source>
</evidence>
<accession>A0A1R4FPI0</accession>
<reference evidence="2 3" key="1">
    <citation type="submission" date="2017-02" db="EMBL/GenBank/DDBJ databases">
        <authorList>
            <person name="Peterson S.W."/>
        </authorList>
    </citation>
    <scope>NUCLEOTIDE SEQUENCE [LARGE SCALE GENOMIC DNA]</scope>
    <source>
        <strain evidence="2 3">LMG 22410</strain>
    </source>
</reference>
<dbReference type="EMBL" id="FUHU01000026">
    <property type="protein sequence ID" value="SJM57836.1"/>
    <property type="molecule type" value="Genomic_DNA"/>
</dbReference>
<evidence type="ECO:0000313" key="2">
    <source>
        <dbReference type="EMBL" id="SJM57836.1"/>
    </source>
</evidence>
<sequence length="132" mass="14600">MEGSVAIGLIVLLALRVPQAAITDRVEIFALPYLQENLYLMMAMSGVFASLRIIGGVALWRGRLWGLWLTLVNCVLTLMLMIFMLPPGLVDGLFAGTALVLLLSGWFGDSRIRPTLYSRPDDSLRRATTMDE</sequence>
<dbReference type="RefSeq" id="WP_086991589.1">
    <property type="nucleotide sequence ID" value="NZ_FUHU01000026.1"/>
</dbReference>
<organism evidence="2 3">
    <name type="scientific">Agrococcus casei LMG 22410</name>
    <dbReference type="NCBI Taxonomy" id="1255656"/>
    <lineage>
        <taxon>Bacteria</taxon>
        <taxon>Bacillati</taxon>
        <taxon>Actinomycetota</taxon>
        <taxon>Actinomycetes</taxon>
        <taxon>Micrococcales</taxon>
        <taxon>Microbacteriaceae</taxon>
        <taxon>Agrococcus</taxon>
    </lineage>
</organism>
<dbReference type="Pfam" id="PF09900">
    <property type="entry name" value="DUF2127"/>
    <property type="match status" value="1"/>
</dbReference>
<keyword evidence="1" id="KW-0472">Membrane</keyword>
<keyword evidence="1" id="KW-0812">Transmembrane</keyword>
<feature type="transmembrane region" description="Helical" evidence="1">
    <location>
        <begin position="92"/>
        <end position="109"/>
    </location>
</feature>
<evidence type="ECO:0000256" key="1">
    <source>
        <dbReference type="SAM" id="Phobius"/>
    </source>
</evidence>
<gene>
    <name evidence="2" type="ORF">CZ674_05740</name>
</gene>
<dbReference type="Proteomes" id="UP000195787">
    <property type="component" value="Unassembled WGS sequence"/>
</dbReference>